<gene>
    <name evidence="2" type="ORF">GON01_05765</name>
</gene>
<organism evidence="2 3">
    <name type="scientific">Sphingomonas horti</name>
    <dbReference type="NCBI Taxonomy" id="2682842"/>
    <lineage>
        <taxon>Bacteria</taxon>
        <taxon>Pseudomonadati</taxon>
        <taxon>Pseudomonadota</taxon>
        <taxon>Alphaproteobacteria</taxon>
        <taxon>Sphingomonadales</taxon>
        <taxon>Sphingomonadaceae</taxon>
        <taxon>Sphingomonas</taxon>
    </lineage>
</organism>
<dbReference type="EMBL" id="WQMS01000006">
    <property type="protein sequence ID" value="MVO77446.1"/>
    <property type="molecule type" value="Genomic_DNA"/>
</dbReference>
<comment type="caution">
    <text evidence="2">The sequence shown here is derived from an EMBL/GenBank/DDBJ whole genome shotgun (WGS) entry which is preliminary data.</text>
</comment>
<evidence type="ECO:0000256" key="1">
    <source>
        <dbReference type="SAM" id="MobiDB-lite"/>
    </source>
</evidence>
<reference evidence="2 3" key="1">
    <citation type="submission" date="2019-12" db="EMBL/GenBank/DDBJ databases">
        <authorList>
            <person name="Huq M.A."/>
        </authorList>
    </citation>
    <scope>NUCLEOTIDE SEQUENCE [LARGE SCALE GENOMIC DNA]</scope>
    <source>
        <strain evidence="2 3">MAH-20</strain>
    </source>
</reference>
<feature type="compositionally biased region" description="Basic and acidic residues" evidence="1">
    <location>
        <begin position="11"/>
        <end position="30"/>
    </location>
</feature>
<accession>A0A6I4IZE9</accession>
<proteinExistence type="predicted"/>
<feature type="compositionally biased region" description="Polar residues" evidence="1">
    <location>
        <begin position="46"/>
        <end position="59"/>
    </location>
</feature>
<evidence type="ECO:0000313" key="3">
    <source>
        <dbReference type="Proteomes" id="UP000441389"/>
    </source>
</evidence>
<sequence length="59" mass="6136">MSNEKNPIDSPDEKSVGSREPKEKLPKEPIEGSAGEEDGVMGTAGVVQNQDNPTSVPAG</sequence>
<evidence type="ECO:0000313" key="2">
    <source>
        <dbReference type="EMBL" id="MVO77446.1"/>
    </source>
</evidence>
<name>A0A6I4IZE9_9SPHN</name>
<dbReference type="AlphaFoldDB" id="A0A6I4IZE9"/>
<dbReference type="RefSeq" id="WP_157026380.1">
    <property type="nucleotide sequence ID" value="NZ_WQMS01000006.1"/>
</dbReference>
<feature type="region of interest" description="Disordered" evidence="1">
    <location>
        <begin position="1"/>
        <end position="59"/>
    </location>
</feature>
<protein>
    <submittedName>
        <fullName evidence="2">Uncharacterized protein</fullName>
    </submittedName>
</protein>
<dbReference type="Proteomes" id="UP000441389">
    <property type="component" value="Unassembled WGS sequence"/>
</dbReference>
<keyword evidence="3" id="KW-1185">Reference proteome</keyword>